<keyword evidence="2" id="KW-0812">Transmembrane</keyword>
<organism evidence="3 4">
    <name type="scientific">Vibrio mimicus</name>
    <dbReference type="NCBI Taxonomy" id="674"/>
    <lineage>
        <taxon>Bacteria</taxon>
        <taxon>Pseudomonadati</taxon>
        <taxon>Pseudomonadota</taxon>
        <taxon>Gammaproteobacteria</taxon>
        <taxon>Vibrionales</taxon>
        <taxon>Vibrionaceae</taxon>
        <taxon>Vibrio</taxon>
    </lineage>
</organism>
<keyword evidence="4" id="KW-1185">Reference proteome</keyword>
<keyword evidence="2" id="KW-1133">Transmembrane helix</keyword>
<evidence type="ECO:0000313" key="3">
    <source>
        <dbReference type="EMBL" id="PNM58317.1"/>
    </source>
</evidence>
<accession>A0A2J9V3I1</accession>
<evidence type="ECO:0000313" key="4">
    <source>
        <dbReference type="Proteomes" id="UP000053748"/>
    </source>
</evidence>
<dbReference type="AlphaFoldDB" id="A0A2J9V3I1"/>
<evidence type="ECO:0000256" key="2">
    <source>
        <dbReference type="SAM" id="Phobius"/>
    </source>
</evidence>
<comment type="caution">
    <text evidence="3">The sequence shown here is derived from an EMBL/GenBank/DDBJ whole genome shotgun (WGS) entry which is preliminary data.</text>
</comment>
<dbReference type="Proteomes" id="UP000053748">
    <property type="component" value="Unassembled WGS sequence"/>
</dbReference>
<proteinExistence type="predicted"/>
<gene>
    <name evidence="3" type="ORF">AL544_020790</name>
</gene>
<feature type="region of interest" description="Disordered" evidence="1">
    <location>
        <begin position="1"/>
        <end position="33"/>
    </location>
</feature>
<evidence type="ECO:0000256" key="1">
    <source>
        <dbReference type="SAM" id="MobiDB-lite"/>
    </source>
</evidence>
<protein>
    <submittedName>
        <fullName evidence="3">Uncharacterized protein</fullName>
    </submittedName>
</protein>
<sequence>MIPNITNSGTMPISGGHAGHSSASSTNKSGQHVGSINMGSGVSPWLIVLVILVLAYLMLRKK</sequence>
<name>A0A2J9V3I1_VIBMI</name>
<feature type="compositionally biased region" description="Polar residues" evidence="1">
    <location>
        <begin position="1"/>
        <end position="11"/>
    </location>
</feature>
<dbReference type="EMBL" id="LOSJ02000002">
    <property type="protein sequence ID" value="PNM58317.1"/>
    <property type="molecule type" value="Genomic_DNA"/>
</dbReference>
<feature type="transmembrane region" description="Helical" evidence="2">
    <location>
        <begin position="42"/>
        <end position="59"/>
    </location>
</feature>
<keyword evidence="2" id="KW-0472">Membrane</keyword>
<reference evidence="3" key="1">
    <citation type="submission" date="2017-12" db="EMBL/GenBank/DDBJ databases">
        <title>FDA dAtabase for Regulatory Grade micrObial Sequences (FDA-ARGOS): Supporting development and validation of Infectious Disease Dx tests.</title>
        <authorList>
            <person name="Hoffmann M."/>
            <person name="Allard M."/>
            <person name="Evans P."/>
            <person name="Brown E."/>
            <person name="Tallon L.J."/>
            <person name="Sadzewicz L."/>
            <person name="Sengamalay N."/>
            <person name="Ott S."/>
            <person name="Godinez A."/>
            <person name="Nagaraj S."/>
            <person name="Vavikolanu K."/>
            <person name="Aluvathingal J."/>
            <person name="Nadendla S."/>
            <person name="Hobson J."/>
            <person name="Sichtig H."/>
        </authorList>
    </citation>
    <scope>NUCLEOTIDE SEQUENCE [LARGE SCALE GENOMIC DNA]</scope>
    <source>
        <strain evidence="3">FDAARGOS_113</strain>
    </source>
</reference>